<organism evidence="2 3">
    <name type="scientific">Streptomyces venezuelae (strain ATCC 10712 / CBS 650.69 / DSM 40230 / JCM 4526 / NBRC 13096 / PD 04745)</name>
    <dbReference type="NCBI Taxonomy" id="953739"/>
    <lineage>
        <taxon>Bacteria</taxon>
        <taxon>Bacillati</taxon>
        <taxon>Actinomycetota</taxon>
        <taxon>Actinomycetes</taxon>
        <taxon>Kitasatosporales</taxon>
        <taxon>Streptomycetaceae</taxon>
        <taxon>Streptomyces</taxon>
    </lineage>
</organism>
<evidence type="ECO:0000256" key="1">
    <source>
        <dbReference type="SAM" id="MobiDB-lite"/>
    </source>
</evidence>
<dbReference type="EMBL" id="FR845719">
    <property type="protein sequence ID" value="CCA53470.1"/>
    <property type="molecule type" value="Genomic_DNA"/>
</dbReference>
<gene>
    <name evidence="2" type="ordered locus">SVEN_0182</name>
</gene>
<dbReference type="SUPFAM" id="SSF46785">
    <property type="entry name" value="Winged helix' DNA-binding domain"/>
    <property type="match status" value="1"/>
</dbReference>
<dbReference type="Gene3D" id="1.10.10.10">
    <property type="entry name" value="Winged helix-like DNA-binding domain superfamily/Winged helix DNA-binding domain"/>
    <property type="match status" value="1"/>
</dbReference>
<sequence>MTAPLPLLNGQLIGITYHAIAAVRDRLLAASGLTFHQSVALNAAADGLDRATAVTRMVATLKIDAAEGHALLDELTAAGLIDGDPVSPADKPSPTDKLTLSDEGDRIHRGFREAVAALADRLYGGLSTTERELAARALAHVTARANAELAALDDVTQPASR</sequence>
<keyword evidence="3" id="KW-1185">Reference proteome</keyword>
<protein>
    <recommendedName>
        <fullName evidence="4">MarR family transcriptional regulator</fullName>
    </recommendedName>
</protein>
<dbReference type="STRING" id="953739.SVEN_0182"/>
<evidence type="ECO:0000313" key="2">
    <source>
        <dbReference type="EMBL" id="CCA53470.1"/>
    </source>
</evidence>
<dbReference type="GeneID" id="51860790"/>
<dbReference type="OrthoDB" id="3873397at2"/>
<name>F2R4J3_STRVP</name>
<evidence type="ECO:0008006" key="4">
    <source>
        <dbReference type="Google" id="ProtNLM"/>
    </source>
</evidence>
<reference evidence="2 3" key="1">
    <citation type="journal article" date="2011" name="BMC Genomics">
        <title>Genome-wide analysis of the role of GlnR in Streptomyces venezuelae provides new insights into global nitrogen regulation in actinomycetes.</title>
        <authorList>
            <person name="Pullan S.T."/>
            <person name="Bibb M.J."/>
            <person name="Merrick M."/>
        </authorList>
    </citation>
    <scope>NUCLEOTIDE SEQUENCE [LARGE SCALE GENOMIC DNA]</scope>
    <source>
        <strain evidence="2">ATCC 10712</strain>
    </source>
</reference>
<dbReference type="KEGG" id="sve:SVEN_0182"/>
<accession>F2R4J3</accession>
<dbReference type="InterPro" id="IPR036390">
    <property type="entry name" value="WH_DNA-bd_sf"/>
</dbReference>
<dbReference type="RefSeq" id="WP_015031390.1">
    <property type="nucleotide sequence ID" value="NC_018750.1"/>
</dbReference>
<dbReference type="Proteomes" id="UP000006854">
    <property type="component" value="Chromosome"/>
</dbReference>
<dbReference type="AlphaFoldDB" id="F2R4J3"/>
<feature type="region of interest" description="Disordered" evidence="1">
    <location>
        <begin position="83"/>
        <end position="103"/>
    </location>
</feature>
<dbReference type="InterPro" id="IPR036388">
    <property type="entry name" value="WH-like_DNA-bd_sf"/>
</dbReference>
<dbReference type="HOGENOM" id="CLU_140868_0_0_11"/>
<dbReference type="PATRIC" id="fig|953739.5.peg.4608"/>
<dbReference type="eggNOG" id="COG1846">
    <property type="taxonomic scope" value="Bacteria"/>
</dbReference>
<proteinExistence type="predicted"/>
<evidence type="ECO:0000313" key="3">
    <source>
        <dbReference type="Proteomes" id="UP000006854"/>
    </source>
</evidence>